<name>A0A0C9V9S2_SPHS4</name>
<evidence type="ECO:0000256" key="3">
    <source>
        <dbReference type="ARBA" id="ARBA00010617"/>
    </source>
</evidence>
<keyword evidence="12" id="KW-1185">Reference proteome</keyword>
<dbReference type="Gene3D" id="1.10.630.10">
    <property type="entry name" value="Cytochrome P450"/>
    <property type="match status" value="1"/>
</dbReference>
<keyword evidence="5 9" id="KW-0479">Metal-binding</keyword>
<dbReference type="AlphaFoldDB" id="A0A0C9V9S2"/>
<gene>
    <name evidence="11" type="ORF">M422DRAFT_169557</name>
</gene>
<dbReference type="InterPro" id="IPR001128">
    <property type="entry name" value="Cyt_P450"/>
</dbReference>
<dbReference type="PANTHER" id="PTHR46300:SF7">
    <property type="entry name" value="P450, PUTATIVE (EUROFUNG)-RELATED"/>
    <property type="match status" value="1"/>
</dbReference>
<dbReference type="GO" id="GO:0016705">
    <property type="term" value="F:oxidoreductase activity, acting on paired donors, with incorporation or reduction of molecular oxygen"/>
    <property type="evidence" value="ECO:0007669"/>
    <property type="project" value="InterPro"/>
</dbReference>
<dbReference type="PROSITE" id="PS00086">
    <property type="entry name" value="CYTOCHROME_P450"/>
    <property type="match status" value="1"/>
</dbReference>
<evidence type="ECO:0000256" key="1">
    <source>
        <dbReference type="ARBA" id="ARBA00001971"/>
    </source>
</evidence>
<dbReference type="SUPFAM" id="SSF48264">
    <property type="entry name" value="Cytochrome P450"/>
    <property type="match status" value="1"/>
</dbReference>
<evidence type="ECO:0000256" key="5">
    <source>
        <dbReference type="ARBA" id="ARBA00022723"/>
    </source>
</evidence>
<dbReference type="OrthoDB" id="2789670at2759"/>
<keyword evidence="8 10" id="KW-0503">Monooxygenase</keyword>
<dbReference type="InterPro" id="IPR036396">
    <property type="entry name" value="Cyt_P450_sf"/>
</dbReference>
<protein>
    <recommendedName>
        <fullName evidence="13">Cytochrome P450</fullName>
    </recommendedName>
</protein>
<dbReference type="InterPro" id="IPR017972">
    <property type="entry name" value="Cyt_P450_CS"/>
</dbReference>
<dbReference type="CDD" id="cd11065">
    <property type="entry name" value="CYP64-like"/>
    <property type="match status" value="1"/>
</dbReference>
<evidence type="ECO:0000256" key="2">
    <source>
        <dbReference type="ARBA" id="ARBA00005179"/>
    </source>
</evidence>
<dbReference type="PANTHER" id="PTHR46300">
    <property type="entry name" value="P450, PUTATIVE (EUROFUNG)-RELATED-RELATED"/>
    <property type="match status" value="1"/>
</dbReference>
<proteinExistence type="inferred from homology"/>
<dbReference type="GO" id="GO:0005506">
    <property type="term" value="F:iron ion binding"/>
    <property type="evidence" value="ECO:0007669"/>
    <property type="project" value="InterPro"/>
</dbReference>
<evidence type="ECO:0000256" key="4">
    <source>
        <dbReference type="ARBA" id="ARBA00022617"/>
    </source>
</evidence>
<evidence type="ECO:0008006" key="13">
    <source>
        <dbReference type="Google" id="ProtNLM"/>
    </source>
</evidence>
<dbReference type="InterPro" id="IPR002401">
    <property type="entry name" value="Cyt_P450_E_grp-I"/>
</dbReference>
<evidence type="ECO:0000313" key="12">
    <source>
        <dbReference type="Proteomes" id="UP000054279"/>
    </source>
</evidence>
<dbReference type="EMBL" id="KN837121">
    <property type="protein sequence ID" value="KIJ43724.1"/>
    <property type="molecule type" value="Genomic_DNA"/>
</dbReference>
<dbReference type="InterPro" id="IPR050364">
    <property type="entry name" value="Cytochrome_P450_fung"/>
</dbReference>
<comment type="pathway">
    <text evidence="2">Secondary metabolite biosynthesis.</text>
</comment>
<evidence type="ECO:0000256" key="7">
    <source>
        <dbReference type="ARBA" id="ARBA00023004"/>
    </source>
</evidence>
<organism evidence="11 12">
    <name type="scientific">Sphaerobolus stellatus (strain SS14)</name>
    <dbReference type="NCBI Taxonomy" id="990650"/>
    <lineage>
        <taxon>Eukaryota</taxon>
        <taxon>Fungi</taxon>
        <taxon>Dikarya</taxon>
        <taxon>Basidiomycota</taxon>
        <taxon>Agaricomycotina</taxon>
        <taxon>Agaricomycetes</taxon>
        <taxon>Phallomycetidae</taxon>
        <taxon>Geastrales</taxon>
        <taxon>Sphaerobolaceae</taxon>
        <taxon>Sphaerobolus</taxon>
    </lineage>
</organism>
<dbReference type="PRINTS" id="PR00463">
    <property type="entry name" value="EP450I"/>
</dbReference>
<keyword evidence="4 9" id="KW-0349">Heme</keyword>
<feature type="non-terminal residue" evidence="11">
    <location>
        <position position="472"/>
    </location>
</feature>
<dbReference type="Proteomes" id="UP000054279">
    <property type="component" value="Unassembled WGS sequence"/>
</dbReference>
<dbReference type="HOGENOM" id="CLU_001570_2_3_1"/>
<accession>A0A0C9V9S2</accession>
<feature type="binding site" description="axial binding residue" evidence="9">
    <location>
        <position position="399"/>
    </location>
    <ligand>
        <name>heme</name>
        <dbReference type="ChEBI" id="CHEBI:30413"/>
    </ligand>
    <ligandPart>
        <name>Fe</name>
        <dbReference type="ChEBI" id="CHEBI:18248"/>
    </ligandPart>
</feature>
<dbReference type="PRINTS" id="PR00385">
    <property type="entry name" value="P450"/>
</dbReference>
<keyword evidence="7 9" id="KW-0408">Iron</keyword>
<dbReference type="GO" id="GO:0020037">
    <property type="term" value="F:heme binding"/>
    <property type="evidence" value="ECO:0007669"/>
    <property type="project" value="InterPro"/>
</dbReference>
<sequence>LRLPPGPPPKPIIGNALDMPKYIEWETYEKYTKQYGEILYLNVFGIHMIFLNSRRMVYELFERRSSIYSDRPTSIMVGDLMGFGWAMSLQRYGEWWRRHRRAMHNKFHSGCGILILLINKSRDLLRRLHKTPEEFMKHIRHTVGAIIMEIAYGITVKPEDDPYIHTAEVAVKVGVEAAVPGRFMVDIIPLLKYIPEWFPGASFRKQPRIWRKYILDMADVPFQKVQEEMASTHHLESLAANKDASADAEEVIKNTAAVIFAAGTDTTVDTLKTFLLAMVLFPEVQKKAQEELDSVLGGVRLPEFEDMKALPYTEAVYKEAMRWHPLLPLGLAHATSQNDVVDGYFIPKGAIVFGNSWMLLREEADFGANPDSFDPARFFEKGRRDPRQTGAFGYGRRICPGRYMAENSLFIAVASILQVFNISPAKDSLGNDVLPDYEWISGYLSPPADYECTIKPRSKAAEELILSSHTEV</sequence>
<evidence type="ECO:0000256" key="10">
    <source>
        <dbReference type="RuleBase" id="RU000461"/>
    </source>
</evidence>
<dbReference type="Pfam" id="PF00067">
    <property type="entry name" value="p450"/>
    <property type="match status" value="1"/>
</dbReference>
<reference evidence="11 12" key="1">
    <citation type="submission" date="2014-06" db="EMBL/GenBank/DDBJ databases">
        <title>Evolutionary Origins and Diversification of the Mycorrhizal Mutualists.</title>
        <authorList>
            <consortium name="DOE Joint Genome Institute"/>
            <consortium name="Mycorrhizal Genomics Consortium"/>
            <person name="Kohler A."/>
            <person name="Kuo A."/>
            <person name="Nagy L.G."/>
            <person name="Floudas D."/>
            <person name="Copeland A."/>
            <person name="Barry K.W."/>
            <person name="Cichocki N."/>
            <person name="Veneault-Fourrey C."/>
            <person name="LaButti K."/>
            <person name="Lindquist E.A."/>
            <person name="Lipzen A."/>
            <person name="Lundell T."/>
            <person name="Morin E."/>
            <person name="Murat C."/>
            <person name="Riley R."/>
            <person name="Ohm R."/>
            <person name="Sun H."/>
            <person name="Tunlid A."/>
            <person name="Henrissat B."/>
            <person name="Grigoriev I.V."/>
            <person name="Hibbett D.S."/>
            <person name="Martin F."/>
        </authorList>
    </citation>
    <scope>NUCLEOTIDE SEQUENCE [LARGE SCALE GENOMIC DNA]</scope>
    <source>
        <strain evidence="11 12">SS14</strain>
    </source>
</reference>
<comment type="similarity">
    <text evidence="3 10">Belongs to the cytochrome P450 family.</text>
</comment>
<feature type="non-terminal residue" evidence="11">
    <location>
        <position position="1"/>
    </location>
</feature>
<evidence type="ECO:0000256" key="8">
    <source>
        <dbReference type="ARBA" id="ARBA00023033"/>
    </source>
</evidence>
<dbReference type="GO" id="GO:0004497">
    <property type="term" value="F:monooxygenase activity"/>
    <property type="evidence" value="ECO:0007669"/>
    <property type="project" value="UniProtKB-KW"/>
</dbReference>
<comment type="cofactor">
    <cofactor evidence="1 9">
        <name>heme</name>
        <dbReference type="ChEBI" id="CHEBI:30413"/>
    </cofactor>
</comment>
<keyword evidence="6 10" id="KW-0560">Oxidoreductase</keyword>
<evidence type="ECO:0000313" key="11">
    <source>
        <dbReference type="EMBL" id="KIJ43724.1"/>
    </source>
</evidence>
<evidence type="ECO:0000256" key="6">
    <source>
        <dbReference type="ARBA" id="ARBA00023002"/>
    </source>
</evidence>
<evidence type="ECO:0000256" key="9">
    <source>
        <dbReference type="PIRSR" id="PIRSR602401-1"/>
    </source>
</evidence>